<evidence type="ECO:0000313" key="1">
    <source>
        <dbReference type="EMBL" id="MBM3274704.1"/>
    </source>
</evidence>
<dbReference type="AlphaFoldDB" id="A0A937X2F5"/>
<comment type="caution">
    <text evidence="1">The sequence shown here is derived from an EMBL/GenBank/DDBJ whole genome shotgun (WGS) entry which is preliminary data.</text>
</comment>
<dbReference type="EMBL" id="VGJX01000300">
    <property type="protein sequence ID" value="MBM3274704.1"/>
    <property type="molecule type" value="Genomic_DNA"/>
</dbReference>
<proteinExistence type="predicted"/>
<protein>
    <submittedName>
        <fullName evidence="1">Uncharacterized protein</fullName>
    </submittedName>
</protein>
<reference evidence="1 2" key="1">
    <citation type="submission" date="2019-03" db="EMBL/GenBank/DDBJ databases">
        <title>Lake Tanganyika Metagenome-Assembled Genomes (MAGs).</title>
        <authorList>
            <person name="Tran P."/>
        </authorList>
    </citation>
    <scope>NUCLEOTIDE SEQUENCE [LARGE SCALE GENOMIC DNA]</scope>
    <source>
        <strain evidence="1">K_DeepCast_65m_m2_236</strain>
    </source>
</reference>
<name>A0A937X2F5_9BACT</name>
<dbReference type="Proteomes" id="UP000703893">
    <property type="component" value="Unassembled WGS sequence"/>
</dbReference>
<gene>
    <name evidence="1" type="ORF">FJZ00_06105</name>
</gene>
<sequence>MGDVRPQLRDVELGQRMARVAGWHQPGADRPVRDGDDGHVSLGQHVLRFVPDLFIGGGEAAWEMAKGIGTLVFHPIRTAKGMWTLATKLVTEPGTTLKALGAALVDPYVSAVKSGHPGRALGRGIVEIGSLLVSPADVVNVARGGRAFAGATYAGLKSGEKLGRTLSAATQAASYSMTATKSARNAQILAKLGKADQALAMAHYASDSLLVSQLGRRGAFSAMDAALKGLDLARPIRVGGVSVKLGTFLNHTSKTLGLRRFSVVSGHLHRDIYSIASQATKAENAFSLAERILSAGSSNPNLFQRLGSAMIRNPQAFGPLTPALGKVPDLLGRMDSLPTDLPTKEGLTPQAAKEIAFKYNLEDSVKNVSAFIGEVSGYAGNTIGPDTGSPEQIKQLQVLLKANTYDIAVTGVWDRTTANSVIDFKKSNSIRQSYRLANGEHAVNEYADSNVINMLLANIDGGVKDASKGQHPLMKESVEQVPVAAHGAAPVKGAPSIGP</sequence>
<evidence type="ECO:0000313" key="2">
    <source>
        <dbReference type="Proteomes" id="UP000703893"/>
    </source>
</evidence>
<accession>A0A937X2F5</accession>
<organism evidence="1 2">
    <name type="scientific">Candidatus Tanganyikabacteria bacterium</name>
    <dbReference type="NCBI Taxonomy" id="2961651"/>
    <lineage>
        <taxon>Bacteria</taxon>
        <taxon>Bacillati</taxon>
        <taxon>Candidatus Sericytochromatia</taxon>
        <taxon>Candidatus Tanganyikabacteria</taxon>
    </lineage>
</organism>